<evidence type="ECO:0000313" key="1">
    <source>
        <dbReference type="EMBL" id="QDQ72809.1"/>
    </source>
</evidence>
<proteinExistence type="predicted"/>
<reference evidence="1 2" key="1">
    <citation type="submission" date="2019-07" db="EMBL/GenBank/DDBJ databases">
        <title>Lysobacter weifangensis sp. nov., isolated from bensulfuron-methyl contaminated farmland soil.</title>
        <authorList>
            <person name="Zhao H."/>
        </authorList>
    </citation>
    <scope>NUCLEOTIDE SEQUENCE [LARGE SCALE GENOMIC DNA]</scope>
    <source>
        <strain evidence="1 2">CC-Bw-6</strain>
    </source>
</reference>
<name>A0A516V2Q7_9GAMM</name>
<evidence type="ECO:0000313" key="2">
    <source>
        <dbReference type="Proteomes" id="UP000315891"/>
    </source>
</evidence>
<dbReference type="AlphaFoldDB" id="A0A516V2Q7"/>
<dbReference type="EMBL" id="CP041742">
    <property type="protein sequence ID" value="QDQ72809.1"/>
    <property type="molecule type" value="Genomic_DNA"/>
</dbReference>
<dbReference type="Proteomes" id="UP000315891">
    <property type="component" value="Chromosome"/>
</dbReference>
<keyword evidence="2" id="KW-1185">Reference proteome</keyword>
<protein>
    <submittedName>
        <fullName evidence="1">Uncharacterized protein</fullName>
    </submittedName>
</protein>
<organism evidence="1 2">
    <name type="scientific">Pseudoluteimonas lycopersici</name>
    <dbReference type="NCBI Taxonomy" id="1324796"/>
    <lineage>
        <taxon>Bacteria</taxon>
        <taxon>Pseudomonadati</taxon>
        <taxon>Pseudomonadota</taxon>
        <taxon>Gammaproteobacteria</taxon>
        <taxon>Lysobacterales</taxon>
        <taxon>Lysobacteraceae</taxon>
        <taxon>Pseudoluteimonas</taxon>
    </lineage>
</organism>
<sequence>MERRLQNSLWALGAALTAALLLGSLRPAPEHLLVAPGPATDAGVIATGSIDADPATPSPRRHKSLRHHGLSMPYFSFSSAIGG</sequence>
<dbReference type="RefSeq" id="WP_143878324.1">
    <property type="nucleotide sequence ID" value="NZ_BAABLZ010000002.1"/>
</dbReference>
<dbReference type="OrthoDB" id="6006887at2"/>
<gene>
    <name evidence="1" type="ORF">FNZ56_02425</name>
</gene>
<accession>A0A516V2Q7</accession>